<dbReference type="FunFam" id="3.40.50.150:FF:000028">
    <property type="entry name" value="Ubiquinone biosynthesis O-methyltransferase"/>
    <property type="match status" value="1"/>
</dbReference>
<protein>
    <recommendedName>
        <fullName evidence="1">Ubiquinone biosynthesis O-methyltransferase</fullName>
    </recommendedName>
    <alternativeName>
        <fullName evidence="1">2-polyprenyl-6-hydroxyphenol methylase</fullName>
        <ecNumber evidence="1">2.1.1.222</ecNumber>
    </alternativeName>
    <alternativeName>
        <fullName evidence="1">3-demethylubiquinone 3-O-methyltransferase</fullName>
        <ecNumber evidence="1">2.1.1.64</ecNumber>
    </alternativeName>
</protein>
<evidence type="ECO:0000313" key="2">
    <source>
        <dbReference type="EMBL" id="ASJ23899.1"/>
    </source>
</evidence>
<comment type="similarity">
    <text evidence="1">Belongs to the methyltransferase superfamily. UbiG/COQ3 family.</text>
</comment>
<dbReference type="GO" id="GO:0061542">
    <property type="term" value="F:3-demethylubiquinol 3-O-methyltransferase activity"/>
    <property type="evidence" value="ECO:0007669"/>
    <property type="project" value="UniProtKB-UniRule"/>
</dbReference>
<dbReference type="CDD" id="cd02440">
    <property type="entry name" value="AdoMet_MTases"/>
    <property type="match status" value="1"/>
</dbReference>
<dbReference type="GO" id="GO:0010420">
    <property type="term" value="F:polyprenyldihydroxybenzoate methyltransferase activity"/>
    <property type="evidence" value="ECO:0007669"/>
    <property type="project" value="InterPro"/>
</dbReference>
<dbReference type="InterPro" id="IPR029063">
    <property type="entry name" value="SAM-dependent_MTases_sf"/>
</dbReference>
<dbReference type="RefSeq" id="WP_088860390.1">
    <property type="nucleotide sequence ID" value="NZ_CP022115.1"/>
</dbReference>
<dbReference type="NCBIfam" id="TIGR01983">
    <property type="entry name" value="UbiG"/>
    <property type="match status" value="1"/>
</dbReference>
<dbReference type="GO" id="GO:0032259">
    <property type="term" value="P:methylation"/>
    <property type="evidence" value="ECO:0007669"/>
    <property type="project" value="UniProtKB-KW"/>
</dbReference>
<dbReference type="InterPro" id="IPR010233">
    <property type="entry name" value="UbiG_MeTrfase"/>
</dbReference>
<dbReference type="SUPFAM" id="SSF53335">
    <property type="entry name" value="S-adenosyl-L-methionine-dependent methyltransferases"/>
    <property type="match status" value="1"/>
</dbReference>
<dbReference type="HAMAP" id="MF_00472">
    <property type="entry name" value="UbiG"/>
    <property type="match status" value="1"/>
</dbReference>
<evidence type="ECO:0000313" key="3">
    <source>
        <dbReference type="Proteomes" id="UP000197424"/>
    </source>
</evidence>
<dbReference type="PANTHER" id="PTHR43464">
    <property type="entry name" value="METHYLTRANSFERASE"/>
    <property type="match status" value="1"/>
</dbReference>
<organism evidence="2 3">
    <name type="scientific">Laribacter hongkongensis</name>
    <dbReference type="NCBI Taxonomy" id="168471"/>
    <lineage>
        <taxon>Bacteria</taxon>
        <taxon>Pseudomonadati</taxon>
        <taxon>Pseudomonadota</taxon>
        <taxon>Betaproteobacteria</taxon>
        <taxon>Neisseriales</taxon>
        <taxon>Aquaspirillaceae</taxon>
        <taxon>Laribacter</taxon>
    </lineage>
</organism>
<dbReference type="EMBL" id="CP022115">
    <property type="protein sequence ID" value="ASJ23899.1"/>
    <property type="molecule type" value="Genomic_DNA"/>
</dbReference>
<comment type="catalytic activity">
    <reaction evidence="1">
        <text>a 3-demethylubiquinol + S-adenosyl-L-methionine = a ubiquinol + S-adenosyl-L-homocysteine + H(+)</text>
        <dbReference type="Rhea" id="RHEA:44380"/>
        <dbReference type="Rhea" id="RHEA-COMP:9566"/>
        <dbReference type="Rhea" id="RHEA-COMP:10914"/>
        <dbReference type="ChEBI" id="CHEBI:15378"/>
        <dbReference type="ChEBI" id="CHEBI:17976"/>
        <dbReference type="ChEBI" id="CHEBI:57856"/>
        <dbReference type="ChEBI" id="CHEBI:59789"/>
        <dbReference type="ChEBI" id="CHEBI:84422"/>
        <dbReference type="EC" id="2.1.1.64"/>
    </reaction>
</comment>
<proteinExistence type="inferred from homology"/>
<dbReference type="EC" id="2.1.1.64" evidence="1"/>
<keyword evidence="1 2" id="KW-0808">Transferase</keyword>
<comment type="pathway">
    <text evidence="1">Cofactor biosynthesis; ubiquinone biosynthesis.</text>
</comment>
<dbReference type="Proteomes" id="UP000197424">
    <property type="component" value="Chromosome"/>
</dbReference>
<dbReference type="GO" id="GO:0102208">
    <property type="term" value="F:2-polyprenyl-6-hydroxyphenol methylase activity"/>
    <property type="evidence" value="ECO:0007669"/>
    <property type="project" value="UniProtKB-EC"/>
</dbReference>
<feature type="binding site" evidence="1">
    <location>
        <position position="56"/>
    </location>
    <ligand>
        <name>S-adenosyl-L-methionine</name>
        <dbReference type="ChEBI" id="CHEBI:59789"/>
    </ligand>
</feature>
<sequence length="234" mass="25789">MQENVDHVEIDKFSQMAHKWWDLDGEFKPLHQINPLRTGYIDHHAPLAGTRVIDVGCGGGILSEALARAGASVTGIDLAKKSLKVAQLHALDQGLSIDYRCIAVEALAAEVPASFDSVICMELLEHVPDPQSIISACAALVRPGGYVFLSTLNRNLKSYLMAVVGAEYVLNWLPRGTHDYARFIRPSEMARMTRQAGLEVVDVSGMRYRPLPRDYVLDPADTSVNYLMACRRPG</sequence>
<dbReference type="AlphaFoldDB" id="A0A248LHD6"/>
<feature type="binding site" evidence="1">
    <location>
        <position position="77"/>
    </location>
    <ligand>
        <name>S-adenosyl-L-methionine</name>
        <dbReference type="ChEBI" id="CHEBI:59789"/>
    </ligand>
</feature>
<feature type="binding site" evidence="1">
    <location>
        <position position="121"/>
    </location>
    <ligand>
        <name>S-adenosyl-L-methionine</name>
        <dbReference type="ChEBI" id="CHEBI:59789"/>
    </ligand>
</feature>
<name>A0A248LHD6_9NEIS</name>
<keyword evidence="1" id="KW-0949">S-adenosyl-L-methionine</keyword>
<keyword evidence="1 2" id="KW-0489">Methyltransferase</keyword>
<feature type="binding site" evidence="1">
    <location>
        <position position="37"/>
    </location>
    <ligand>
        <name>S-adenosyl-L-methionine</name>
        <dbReference type="ChEBI" id="CHEBI:59789"/>
    </ligand>
</feature>
<dbReference type="OrthoDB" id="9801538at2"/>
<dbReference type="EC" id="2.1.1.222" evidence="1"/>
<reference evidence="3" key="1">
    <citation type="submission" date="2017-06" db="EMBL/GenBank/DDBJ databases">
        <title>Whole genome sequence of Laribacter hongkongensis LHGZ1.</title>
        <authorList>
            <person name="Chen D."/>
            <person name="Wu H."/>
            <person name="Chen J."/>
        </authorList>
    </citation>
    <scope>NUCLEOTIDE SEQUENCE [LARGE SCALE GENOMIC DNA]</scope>
    <source>
        <strain evidence="3">LHGZ1</strain>
    </source>
</reference>
<dbReference type="Pfam" id="PF13489">
    <property type="entry name" value="Methyltransf_23"/>
    <property type="match status" value="1"/>
</dbReference>
<comment type="catalytic activity">
    <reaction evidence="1">
        <text>a 3-(all-trans-polyprenyl)benzene-1,2-diol + S-adenosyl-L-methionine = a 2-methoxy-6-(all-trans-polyprenyl)phenol + S-adenosyl-L-homocysteine + H(+)</text>
        <dbReference type="Rhea" id="RHEA:31411"/>
        <dbReference type="Rhea" id="RHEA-COMP:9550"/>
        <dbReference type="Rhea" id="RHEA-COMP:9551"/>
        <dbReference type="ChEBI" id="CHEBI:15378"/>
        <dbReference type="ChEBI" id="CHEBI:57856"/>
        <dbReference type="ChEBI" id="CHEBI:59789"/>
        <dbReference type="ChEBI" id="CHEBI:62729"/>
        <dbReference type="ChEBI" id="CHEBI:62731"/>
        <dbReference type="EC" id="2.1.1.222"/>
    </reaction>
</comment>
<dbReference type="PANTHER" id="PTHR43464:SF19">
    <property type="entry name" value="UBIQUINONE BIOSYNTHESIS O-METHYLTRANSFERASE, MITOCHONDRIAL"/>
    <property type="match status" value="1"/>
</dbReference>
<dbReference type="UniPathway" id="UPA00232"/>
<keyword evidence="2" id="KW-0830">Ubiquinone</keyword>
<dbReference type="Gene3D" id="3.40.50.150">
    <property type="entry name" value="Vaccinia Virus protein VP39"/>
    <property type="match status" value="1"/>
</dbReference>
<gene>
    <name evidence="1" type="primary">ubiG</name>
    <name evidence="2" type="ORF">LHGZ1_1068</name>
</gene>
<accession>A0A248LHD6</accession>
<keyword evidence="1" id="KW-0831">Ubiquinone biosynthesis</keyword>
<comment type="function">
    <text evidence="1">O-methyltransferase that catalyzes the 2 O-methylation steps in the ubiquinone biosynthetic pathway.</text>
</comment>
<evidence type="ECO:0000256" key="1">
    <source>
        <dbReference type="HAMAP-Rule" id="MF_00472"/>
    </source>
</evidence>